<comment type="similarity">
    <text evidence="1">Belongs to the multi antimicrobial extrusion (MATE) (TC 2.A.66.1) family.</text>
</comment>
<dbReference type="OrthoDB" id="2126698at2759"/>
<keyword evidence="2" id="KW-0472">Membrane</keyword>
<dbReference type="Pfam" id="PF01554">
    <property type="entry name" value="MatE"/>
    <property type="match status" value="2"/>
</dbReference>
<keyword evidence="2" id="KW-1133">Transmembrane helix</keyword>
<reference evidence="4" key="1">
    <citation type="journal article" date="2015" name="PLoS Genet.">
        <title>Genome Sequence and Transcriptome Analyses of Chrysochromulina tobin: Metabolic Tools for Enhanced Algal Fitness in the Prominent Order Prymnesiales (Haptophyceae).</title>
        <authorList>
            <person name="Hovde B.T."/>
            <person name="Deodato C.R."/>
            <person name="Hunsperger H.M."/>
            <person name="Ryken S.A."/>
            <person name="Yost W."/>
            <person name="Jha R.K."/>
            <person name="Patterson J."/>
            <person name="Monnat R.J. Jr."/>
            <person name="Barlow S.B."/>
            <person name="Starkenburg S.R."/>
            <person name="Cattolico R.A."/>
        </authorList>
    </citation>
    <scope>NUCLEOTIDE SEQUENCE</scope>
    <source>
        <strain evidence="4">CCMP291</strain>
    </source>
</reference>
<evidence type="ECO:0000256" key="1">
    <source>
        <dbReference type="ARBA" id="ARBA00010199"/>
    </source>
</evidence>
<accession>A0A0M0KAT0</accession>
<feature type="transmembrane region" description="Helical" evidence="2">
    <location>
        <begin position="366"/>
        <end position="387"/>
    </location>
</feature>
<feature type="transmembrane region" description="Helical" evidence="2">
    <location>
        <begin position="393"/>
        <end position="416"/>
    </location>
</feature>
<feature type="transmembrane region" description="Helical" evidence="2">
    <location>
        <begin position="133"/>
        <end position="154"/>
    </location>
</feature>
<feature type="transmembrane region" description="Helical" evidence="2">
    <location>
        <begin position="33"/>
        <end position="59"/>
    </location>
</feature>
<comment type="caution">
    <text evidence="3">The sequence shown here is derived from an EMBL/GenBank/DDBJ whole genome shotgun (WGS) entry which is preliminary data.</text>
</comment>
<evidence type="ECO:0000313" key="4">
    <source>
        <dbReference type="Proteomes" id="UP000037460"/>
    </source>
</evidence>
<dbReference type="AlphaFoldDB" id="A0A0M0KAT0"/>
<protein>
    <submittedName>
        <fullName evidence="3">Multidrug and toxin extrusion protein 2 isoform 3</fullName>
    </submittedName>
</protein>
<feature type="transmembrane region" description="Helical" evidence="2">
    <location>
        <begin position="331"/>
        <end position="354"/>
    </location>
</feature>
<dbReference type="InterPro" id="IPR002528">
    <property type="entry name" value="MATE_fam"/>
</dbReference>
<dbReference type="PANTHER" id="PTHR11206">
    <property type="entry name" value="MULTIDRUG RESISTANCE PROTEIN"/>
    <property type="match status" value="1"/>
</dbReference>
<evidence type="ECO:0000313" key="3">
    <source>
        <dbReference type="EMBL" id="KOO35712.1"/>
    </source>
</evidence>
<organism evidence="3 4">
    <name type="scientific">Chrysochromulina tobinii</name>
    <dbReference type="NCBI Taxonomy" id="1460289"/>
    <lineage>
        <taxon>Eukaryota</taxon>
        <taxon>Haptista</taxon>
        <taxon>Haptophyta</taxon>
        <taxon>Prymnesiophyceae</taxon>
        <taxon>Prymnesiales</taxon>
        <taxon>Chrysochromulinaceae</taxon>
        <taxon>Chrysochromulina</taxon>
    </lineage>
</organism>
<dbReference type="GO" id="GO:0042910">
    <property type="term" value="F:xenobiotic transmembrane transporter activity"/>
    <property type="evidence" value="ECO:0007669"/>
    <property type="project" value="InterPro"/>
</dbReference>
<dbReference type="Proteomes" id="UP000037460">
    <property type="component" value="Unassembled WGS sequence"/>
</dbReference>
<feature type="transmembrane region" description="Helical" evidence="2">
    <location>
        <begin position="291"/>
        <end position="311"/>
    </location>
</feature>
<keyword evidence="4" id="KW-1185">Reference proteome</keyword>
<feature type="transmembrane region" description="Helical" evidence="2">
    <location>
        <begin position="71"/>
        <end position="89"/>
    </location>
</feature>
<gene>
    <name evidence="3" type="ORF">Ctob_015454</name>
</gene>
<name>A0A0M0KAT0_9EUKA</name>
<proteinExistence type="inferred from homology"/>
<dbReference type="EMBL" id="JWZX01000778">
    <property type="protein sequence ID" value="KOO35712.1"/>
    <property type="molecule type" value="Genomic_DNA"/>
</dbReference>
<evidence type="ECO:0000256" key="2">
    <source>
        <dbReference type="SAM" id="Phobius"/>
    </source>
</evidence>
<dbReference type="GO" id="GO:0015297">
    <property type="term" value="F:antiporter activity"/>
    <property type="evidence" value="ECO:0007669"/>
    <property type="project" value="InterPro"/>
</dbReference>
<sequence length="472" mass="49746">MLLLSTTFGATPLFSQAFGAGNHHRVSHLLMRVLILHTLLAACAAVPLTAAAGFLFSLAGLPEEVTQPAQTFLWIRLVGVPGMILFVDVQCFLNAQRFVQLPMLVMVAGALTQAALVTALTQPSVLGFEGAPWALTIVELAQGLAIYAAAPCLLRRHKLRTWPAWVRDARHAFEGWVDIVTRGGPACVMIMSEWGGWECTLFVASGLCSRASSNAQNGAMSEPPLSSMSNGSSPALSHSASCPAIEAIPICTTIFVCQFLVAFGPGLAANIRVGNLLGAGRPREAIFCARVAWCMAMAITLVEAVVLLSLRDPIAAAFVDDAEVRAHVAQLLPYTTLYSCLATCVSGFSQQILFGVGARLRVAATINLVAFFGVGLPLGTLLAFHASMDEEGIWLGLVVAMILALIGQYAYLYVAIDWHAAAQKARQRALSDASATTTTTSDDYGCSDSVGLAAMDAAAVVERVAPVVGNGV</sequence>
<feature type="transmembrane region" description="Helical" evidence="2">
    <location>
        <begin position="101"/>
        <end position="121"/>
    </location>
</feature>
<dbReference type="GO" id="GO:0016020">
    <property type="term" value="C:membrane"/>
    <property type="evidence" value="ECO:0007669"/>
    <property type="project" value="InterPro"/>
</dbReference>
<keyword evidence="2" id="KW-0812">Transmembrane</keyword>